<dbReference type="Proteomes" id="UP001180754">
    <property type="component" value="Unassembled WGS sequence"/>
</dbReference>
<dbReference type="SMART" id="SM00855">
    <property type="entry name" value="PGAM"/>
    <property type="match status" value="1"/>
</dbReference>
<dbReference type="InterPro" id="IPR029033">
    <property type="entry name" value="His_PPase_superfam"/>
</dbReference>
<dbReference type="EMBL" id="JAVRFD010000010">
    <property type="protein sequence ID" value="MDT0545236.1"/>
    <property type="molecule type" value="Genomic_DNA"/>
</dbReference>
<dbReference type="Pfam" id="PF00300">
    <property type="entry name" value="His_Phos_1"/>
    <property type="match status" value="1"/>
</dbReference>
<keyword evidence="1" id="KW-0378">Hydrolase</keyword>
<dbReference type="GO" id="GO:0016787">
    <property type="term" value="F:hydrolase activity"/>
    <property type="evidence" value="ECO:0007669"/>
    <property type="project" value="UniProtKB-KW"/>
</dbReference>
<dbReference type="SUPFAM" id="SSF53254">
    <property type="entry name" value="Phosphoglycerate mutase-like"/>
    <property type="match status" value="1"/>
</dbReference>
<evidence type="ECO:0000313" key="1">
    <source>
        <dbReference type="EMBL" id="MDT0545236.1"/>
    </source>
</evidence>
<dbReference type="EC" id="3.1.3.-" evidence="1"/>
<evidence type="ECO:0000313" key="2">
    <source>
        <dbReference type="Proteomes" id="UP001180754"/>
    </source>
</evidence>
<proteinExistence type="predicted"/>
<organism evidence="1 2">
    <name type="scientific">Streptomyces lonegramiae</name>
    <dbReference type="NCBI Taxonomy" id="3075524"/>
    <lineage>
        <taxon>Bacteria</taxon>
        <taxon>Bacillati</taxon>
        <taxon>Actinomycetota</taxon>
        <taxon>Actinomycetes</taxon>
        <taxon>Kitasatosporales</taxon>
        <taxon>Streptomycetaceae</taxon>
        <taxon>Streptomyces</taxon>
    </lineage>
</organism>
<reference evidence="1" key="1">
    <citation type="submission" date="2024-05" db="EMBL/GenBank/DDBJ databases">
        <title>30 novel species of actinomycetes from the DSMZ collection.</title>
        <authorList>
            <person name="Nouioui I."/>
        </authorList>
    </citation>
    <scope>NUCLEOTIDE SEQUENCE</scope>
    <source>
        <strain evidence="1">DSM 41529</strain>
    </source>
</reference>
<sequence>MNFRLTLIASARSSSRLAERFDDDRPLDPAGWREVERVAPSLLPLAAAELRYCSPSARSRETGDILGFMPLSQTSLRDCDMGTWRGRTLEEVKEREPEAVDAWLADPGSAPHGGESLSAFINRVGRWLDNRPAGFDDRMLAVADAGVIRAAVTHAMKAPPHCYWNVDVLPLSTVTLIGGAGRWRLCVDREAQL</sequence>
<gene>
    <name evidence="1" type="ORF">RND15_21330</name>
</gene>
<keyword evidence="2" id="KW-1185">Reference proteome</keyword>
<dbReference type="Gene3D" id="3.40.50.1240">
    <property type="entry name" value="Phosphoglycerate mutase-like"/>
    <property type="match status" value="1"/>
</dbReference>
<dbReference type="InterPro" id="IPR013078">
    <property type="entry name" value="His_Pase_superF_clade-1"/>
</dbReference>
<dbReference type="RefSeq" id="WP_311725711.1">
    <property type="nucleotide sequence ID" value="NZ_JAVRFD010000010.1"/>
</dbReference>
<protein>
    <submittedName>
        <fullName evidence="1">Histidine phosphatase family protein</fullName>
        <ecNumber evidence="1">3.1.3.-</ecNumber>
    </submittedName>
</protein>
<accession>A0ABU2XH50</accession>
<name>A0ABU2XH50_9ACTN</name>
<comment type="caution">
    <text evidence="1">The sequence shown here is derived from an EMBL/GenBank/DDBJ whole genome shotgun (WGS) entry which is preliminary data.</text>
</comment>